<dbReference type="PROSITE" id="PS00409">
    <property type="entry name" value="PROKAR_NTER_METHYL"/>
    <property type="match status" value="1"/>
</dbReference>
<protein>
    <recommendedName>
        <fullName evidence="5">Type IV pilin PilA</fullName>
    </recommendedName>
</protein>
<dbReference type="Gene3D" id="3.30.700.10">
    <property type="entry name" value="Glycoprotein, Type 4 Pilin"/>
    <property type="match status" value="1"/>
</dbReference>
<comment type="caution">
    <text evidence="3">The sequence shown here is derived from an EMBL/GenBank/DDBJ whole genome shotgun (WGS) entry which is preliminary data.</text>
</comment>
<evidence type="ECO:0000313" key="3">
    <source>
        <dbReference type="EMBL" id="RCK80074.1"/>
    </source>
</evidence>
<dbReference type="AlphaFoldDB" id="A0A367ZPK8"/>
<dbReference type="PRINTS" id="PR00813">
    <property type="entry name" value="BCTERIALGSPG"/>
</dbReference>
<gene>
    <name evidence="3" type="ORF">OZSIB_3578</name>
</gene>
<organism evidence="3 4">
    <name type="scientific">Candidatus Ozemobacter sibiricus</name>
    <dbReference type="NCBI Taxonomy" id="2268124"/>
    <lineage>
        <taxon>Bacteria</taxon>
        <taxon>Candidatus Ozemobacteria</taxon>
        <taxon>Candidatus Ozemobacterales</taxon>
        <taxon>Candidatus Ozemobacteraceae</taxon>
        <taxon>Candidatus Ozemobacter</taxon>
    </lineage>
</organism>
<dbReference type="InterPro" id="IPR000983">
    <property type="entry name" value="Bac_GSPG_pilin"/>
</dbReference>
<proteinExistence type="predicted"/>
<keyword evidence="2" id="KW-1133">Transmembrane helix</keyword>
<evidence type="ECO:0000313" key="4">
    <source>
        <dbReference type="Proteomes" id="UP000252355"/>
    </source>
</evidence>
<dbReference type="InterPro" id="IPR012902">
    <property type="entry name" value="N_methyl_site"/>
</dbReference>
<dbReference type="EMBL" id="QOQW01000008">
    <property type="protein sequence ID" value="RCK80074.1"/>
    <property type="molecule type" value="Genomic_DNA"/>
</dbReference>
<dbReference type="GO" id="GO:0015628">
    <property type="term" value="P:protein secretion by the type II secretion system"/>
    <property type="evidence" value="ECO:0007669"/>
    <property type="project" value="InterPro"/>
</dbReference>
<dbReference type="Pfam" id="PF07963">
    <property type="entry name" value="N_methyl"/>
    <property type="match status" value="1"/>
</dbReference>
<dbReference type="NCBIfam" id="TIGR02532">
    <property type="entry name" value="IV_pilin_GFxxxE"/>
    <property type="match status" value="1"/>
</dbReference>
<dbReference type="Proteomes" id="UP000252355">
    <property type="component" value="Unassembled WGS sequence"/>
</dbReference>
<evidence type="ECO:0000256" key="2">
    <source>
        <dbReference type="SAM" id="Phobius"/>
    </source>
</evidence>
<evidence type="ECO:0008006" key="5">
    <source>
        <dbReference type="Google" id="ProtNLM"/>
    </source>
</evidence>
<keyword evidence="1" id="KW-0488">Methylation</keyword>
<name>A0A367ZPK8_9BACT</name>
<feature type="transmembrane region" description="Helical" evidence="2">
    <location>
        <begin position="6"/>
        <end position="27"/>
    </location>
</feature>
<reference evidence="3 4" key="1">
    <citation type="submission" date="2018-05" db="EMBL/GenBank/DDBJ databases">
        <title>A metagenomic window into the 2 km-deep terrestrial subsurface aquifer revealed taxonomically and functionally diverse microbial community comprising novel uncultured bacterial lineages.</title>
        <authorList>
            <person name="Kadnikov V.V."/>
            <person name="Mardanov A.V."/>
            <person name="Beletsky A.V."/>
            <person name="Banks D."/>
            <person name="Pimenov N.V."/>
            <person name="Frank Y.A."/>
            <person name="Karnachuk O.V."/>
            <person name="Ravin N.V."/>
        </authorList>
    </citation>
    <scope>NUCLEOTIDE SEQUENCE [LARGE SCALE GENOMIC DNA]</scope>
    <source>
        <strain evidence="3">BY5</strain>
    </source>
</reference>
<dbReference type="SUPFAM" id="SSF54523">
    <property type="entry name" value="Pili subunits"/>
    <property type="match status" value="1"/>
</dbReference>
<dbReference type="GO" id="GO:0015627">
    <property type="term" value="C:type II protein secretion system complex"/>
    <property type="evidence" value="ECO:0007669"/>
    <property type="project" value="InterPro"/>
</dbReference>
<dbReference type="PANTHER" id="PTHR30093">
    <property type="entry name" value="GENERAL SECRETION PATHWAY PROTEIN G"/>
    <property type="match status" value="1"/>
</dbReference>
<evidence type="ECO:0000256" key="1">
    <source>
        <dbReference type="ARBA" id="ARBA00022481"/>
    </source>
</evidence>
<accession>A0A367ZPK8</accession>
<dbReference type="InterPro" id="IPR045584">
    <property type="entry name" value="Pilin-like"/>
</dbReference>
<keyword evidence="2" id="KW-0812">Transmembrane</keyword>
<keyword evidence="2" id="KW-0472">Membrane</keyword>
<sequence length="227" mass="24965">MNRKGFTLIELMIVVLVIGILAAVGIPKYQNFVIESRARSCMSQLKSIDQAVAVWETKNVAIGFNDCAEILFNPQSGVITTTTYRRWTGAAYAANQVNPQDVLPLPQGVGGSQGDAILAIVKDPRVMACPEVVNKWGGNQNIAVNWMNSYRFVKVPPATIADNWMRDWVPARIGRAATCYAFGYNANDLLLAAAPSGTQGPPGNIYYPGWGDPNHQREFLHLQWNAR</sequence>